<dbReference type="GO" id="GO:0003677">
    <property type="term" value="F:DNA binding"/>
    <property type="evidence" value="ECO:0007669"/>
    <property type="project" value="UniProtKB-KW"/>
</dbReference>
<evidence type="ECO:0000256" key="9">
    <source>
        <dbReference type="HAMAP-Rule" id="MF_03110"/>
    </source>
</evidence>
<reference evidence="11 12" key="1">
    <citation type="journal article" date="2016" name="Genome Biol. Evol.">
        <title>Divergent and convergent evolution of fungal pathogenicity.</title>
        <authorList>
            <person name="Shang Y."/>
            <person name="Xiao G."/>
            <person name="Zheng P."/>
            <person name="Cen K."/>
            <person name="Zhan S."/>
            <person name="Wang C."/>
        </authorList>
    </citation>
    <scope>NUCLEOTIDE SEQUENCE [LARGE SCALE GENOMIC DNA]</scope>
    <source>
        <strain evidence="11 12">RCEF 3172</strain>
    </source>
</reference>
<keyword evidence="6 9" id="KW-0234">DNA repair</keyword>
<feature type="compositionally biased region" description="Basic and acidic residues" evidence="10">
    <location>
        <begin position="477"/>
        <end position="494"/>
    </location>
</feature>
<evidence type="ECO:0000256" key="2">
    <source>
        <dbReference type="ARBA" id="ARBA00006661"/>
    </source>
</evidence>
<evidence type="ECO:0000256" key="7">
    <source>
        <dbReference type="ARBA" id="ARBA00023242"/>
    </source>
</evidence>
<protein>
    <recommendedName>
        <fullName evidence="8 9">Structure-specific endonuclease subunit SLX4</fullName>
    </recommendedName>
</protein>
<dbReference type="GO" id="GO:0033557">
    <property type="term" value="C:Slx1-Slx4 complex"/>
    <property type="evidence" value="ECO:0007669"/>
    <property type="project" value="UniProtKB-UniRule"/>
</dbReference>
<dbReference type="AlphaFoldDB" id="A0A167CQS4"/>
<feature type="region of interest" description="Disordered" evidence="10">
    <location>
        <begin position="672"/>
        <end position="710"/>
    </location>
</feature>
<dbReference type="Proteomes" id="UP000076863">
    <property type="component" value="Unassembled WGS sequence"/>
</dbReference>
<comment type="caution">
    <text evidence="11">The sequence shown here is derived from an EMBL/GenBank/DDBJ whole genome shotgun (WGS) entry which is preliminary data.</text>
</comment>
<dbReference type="OrthoDB" id="5349119at2759"/>
<evidence type="ECO:0000256" key="4">
    <source>
        <dbReference type="ARBA" id="ARBA00022763"/>
    </source>
</evidence>
<feature type="compositionally biased region" description="Basic residues" evidence="10">
    <location>
        <begin position="266"/>
        <end position="277"/>
    </location>
</feature>
<dbReference type="InterPro" id="IPR027784">
    <property type="entry name" value="Slx4_ascomycetes"/>
</dbReference>
<comment type="PTM">
    <text evidence="9">Phosphorylated in response to DNA damage.</text>
</comment>
<dbReference type="Pfam" id="PF09494">
    <property type="entry name" value="Slx4"/>
    <property type="match status" value="1"/>
</dbReference>
<gene>
    <name evidence="9" type="primary">SLX4</name>
    <name evidence="11" type="ORF">BBO_05455</name>
</gene>
<dbReference type="GO" id="GO:0006281">
    <property type="term" value="P:DNA repair"/>
    <property type="evidence" value="ECO:0007669"/>
    <property type="project" value="UniProtKB-UniRule"/>
</dbReference>
<keyword evidence="11" id="KW-0238">DNA-binding</keyword>
<evidence type="ECO:0000256" key="1">
    <source>
        <dbReference type="ARBA" id="ARBA00004123"/>
    </source>
</evidence>
<feature type="compositionally biased region" description="Polar residues" evidence="10">
    <location>
        <begin position="312"/>
        <end position="322"/>
    </location>
</feature>
<dbReference type="GO" id="GO:0017108">
    <property type="term" value="F:5'-flap endonuclease activity"/>
    <property type="evidence" value="ECO:0007669"/>
    <property type="project" value="InterPro"/>
</dbReference>
<proteinExistence type="inferred from homology"/>
<feature type="compositionally biased region" description="Polar residues" evidence="10">
    <location>
        <begin position="154"/>
        <end position="170"/>
    </location>
</feature>
<comment type="subunit">
    <text evidence="9">Forms a heterodimer with SLX1.</text>
</comment>
<feature type="compositionally biased region" description="Polar residues" evidence="10">
    <location>
        <begin position="554"/>
        <end position="576"/>
    </location>
</feature>
<feature type="compositionally biased region" description="Pro residues" evidence="10">
    <location>
        <begin position="500"/>
        <end position="513"/>
    </location>
</feature>
<feature type="compositionally biased region" description="Low complexity" evidence="10">
    <location>
        <begin position="180"/>
        <end position="196"/>
    </location>
</feature>
<accession>A0A167CQS4</accession>
<comment type="function">
    <text evidence="9">Regulatory subunit of the SLX1-SLX4 structure-specific endonuclease that resolves DNA secondary structures generated during DNA repair and recombination. Has endonuclease activity towards branched DNA substrates, introducing single-strand cuts in duplex DNA close to junctions with ss-DNA.</text>
</comment>
<dbReference type="InterPro" id="IPR018574">
    <property type="entry name" value="Structure-sp_endonuc_su_Slx4"/>
</dbReference>
<keyword evidence="4 9" id="KW-0227">DNA damage</keyword>
<evidence type="ECO:0000256" key="3">
    <source>
        <dbReference type="ARBA" id="ARBA00022553"/>
    </source>
</evidence>
<evidence type="ECO:0000256" key="6">
    <source>
        <dbReference type="ARBA" id="ARBA00023204"/>
    </source>
</evidence>
<evidence type="ECO:0000256" key="5">
    <source>
        <dbReference type="ARBA" id="ARBA00023172"/>
    </source>
</evidence>
<evidence type="ECO:0000256" key="10">
    <source>
        <dbReference type="SAM" id="MobiDB-lite"/>
    </source>
</evidence>
<keyword evidence="5 9" id="KW-0233">DNA recombination</keyword>
<name>A0A167CQS4_9HYPO</name>
<keyword evidence="7 9" id="KW-0539">Nucleus</keyword>
<dbReference type="EMBL" id="AZHA01000016">
    <property type="protein sequence ID" value="OAA41469.1"/>
    <property type="molecule type" value="Genomic_DNA"/>
</dbReference>
<feature type="region of interest" description="Disordered" evidence="10">
    <location>
        <begin position="439"/>
        <end position="516"/>
    </location>
</feature>
<feature type="compositionally biased region" description="Polar residues" evidence="10">
    <location>
        <begin position="48"/>
        <end position="57"/>
    </location>
</feature>
<comment type="subcellular location">
    <subcellularLocation>
        <location evidence="1 9">Nucleus</location>
    </subcellularLocation>
</comment>
<keyword evidence="12" id="KW-1185">Reference proteome</keyword>
<organism evidence="11 12">
    <name type="scientific">Beauveria brongniartii RCEF 3172</name>
    <dbReference type="NCBI Taxonomy" id="1081107"/>
    <lineage>
        <taxon>Eukaryota</taxon>
        <taxon>Fungi</taxon>
        <taxon>Dikarya</taxon>
        <taxon>Ascomycota</taxon>
        <taxon>Pezizomycotina</taxon>
        <taxon>Sordariomycetes</taxon>
        <taxon>Hypocreomycetidae</taxon>
        <taxon>Hypocreales</taxon>
        <taxon>Cordycipitaceae</taxon>
        <taxon>Beauveria</taxon>
        <taxon>Beauveria brongniartii</taxon>
    </lineage>
</organism>
<feature type="compositionally biased region" description="Basic residues" evidence="10">
    <location>
        <begin position="324"/>
        <end position="338"/>
    </location>
</feature>
<evidence type="ECO:0000313" key="11">
    <source>
        <dbReference type="EMBL" id="OAA41469.1"/>
    </source>
</evidence>
<dbReference type="GO" id="GO:0006310">
    <property type="term" value="P:DNA recombination"/>
    <property type="evidence" value="ECO:0007669"/>
    <property type="project" value="UniProtKB-UniRule"/>
</dbReference>
<feature type="region of interest" description="Disordered" evidence="10">
    <location>
        <begin position="554"/>
        <end position="636"/>
    </location>
</feature>
<feature type="region of interest" description="Disordered" evidence="10">
    <location>
        <begin position="145"/>
        <end position="352"/>
    </location>
</feature>
<feature type="compositionally biased region" description="Polar residues" evidence="10">
    <location>
        <begin position="91"/>
        <end position="112"/>
    </location>
</feature>
<evidence type="ECO:0000256" key="8">
    <source>
        <dbReference type="ARBA" id="ARBA00029496"/>
    </source>
</evidence>
<keyword evidence="3 9" id="KW-0597">Phosphoprotein</keyword>
<feature type="compositionally biased region" description="Basic and acidic residues" evidence="10">
    <location>
        <begin position="203"/>
        <end position="223"/>
    </location>
</feature>
<feature type="compositionally biased region" description="Pro residues" evidence="10">
    <location>
        <begin position="603"/>
        <end position="616"/>
    </location>
</feature>
<dbReference type="GO" id="GO:0006260">
    <property type="term" value="P:DNA replication"/>
    <property type="evidence" value="ECO:0007669"/>
    <property type="project" value="InterPro"/>
</dbReference>
<sequence length="820" mass="88089">MASPEMFLSSPLRPTRRIATSPLVISSSPDLPPLQDLGSRPPRPPIFKSTTPTTPIHQRSRAELTSAPEPKPEAVNLSPTPETSVHDSHYRSPNKSKSNQSLTSHDMAQKSATLGAARQPLLLSSSPAGSQAVVSESKYFQNPICEPFQDKESASSGASVPRDTSLNLQQAPARRLDWTPPKQKSPNVSQPSSVSPTATEPVSEEKGKGDTLSKVLEAFKCDDTPASTTATRSDEDGSIFRKRKLIDAVSTRSGQGPSVAPEPAIVKKKVASKKKPRTITGLATAAYRLASQPDPGPEEENQSRPSIAEAQVATTTATNAPASKTRKRTSKPPKKTRKKEPPPKPILLSPSAALRQVANQDFLFGTSSQLAQEQSPGFLRDLARAMKHSNEIDYVSLSTPINSDAIEPPEARRSLWDAAARDEAGDVFDLGIQELAQKSQDLPSLEAQADPFGYVKEASPPGEDSFLSLSDALKPQEVLDEKNQTPESPRRESCSQDAGPMPPVPTSPNLPPRPKFELYTDAQLASAVSSYGFKNVRQRGARIALLDKCWQGRNQNGAISGARSASTLAGQSTRSPVKSGRAKSPVKTPARPESSLVSASQPQEPPPSAQQPISPPKRPRGRPRKSPAPAPAPSLMESASLCAAALLHPGSTTLAPSTPKRPKAKSYKLVVEIPDSESDADGLEKTGPRLDSLSASPSSVTDEMPSPSQGVDLSLSMDQDAELSIAVTASEKPASFEYITKSVTSAPRSRDVSQPSWHEKILLYDPIILEDLTAWLNCGPLTKAGYDDEVSSGEVKKWCESKSICCLWKVNLRGKERKRY</sequence>
<feature type="region of interest" description="Disordered" evidence="10">
    <location>
        <begin position="1"/>
        <end position="119"/>
    </location>
</feature>
<dbReference type="HAMAP" id="MF_03110">
    <property type="entry name" value="Endonuc_su_Slx4"/>
    <property type="match status" value="1"/>
</dbReference>
<evidence type="ECO:0000313" key="12">
    <source>
        <dbReference type="Proteomes" id="UP000076863"/>
    </source>
</evidence>
<comment type="similarity">
    <text evidence="2 9">Belongs to the SLX4 family.</text>
</comment>
<feature type="compositionally biased region" description="Polar residues" evidence="10">
    <location>
        <begin position="693"/>
        <end position="710"/>
    </location>
</feature>